<dbReference type="InterPro" id="IPR036890">
    <property type="entry name" value="HATPase_C_sf"/>
</dbReference>
<evidence type="ECO:0000256" key="1">
    <source>
        <dbReference type="ARBA" id="ARBA00022527"/>
    </source>
</evidence>
<dbReference type="SUPFAM" id="SSF55874">
    <property type="entry name" value="ATPase domain of HSP90 chaperone/DNA topoisomerase II/histidine kinase"/>
    <property type="match status" value="1"/>
</dbReference>
<comment type="function">
    <text evidence="7">Binds to sigma F and blocks its ability to form an RNA polymerase holoenzyme (E-sigma F). Phosphorylates SpoIIAA on a serine residue. This phosphorylation may enable SpoIIAA to act as an anti-anti-sigma factor that counteracts SpoIIAB and thus releases sigma F from inhibition.</text>
</comment>
<keyword evidence="6 7" id="KW-0749">Sporulation</keyword>
<comment type="similarity">
    <text evidence="7">Belongs to the anti-sigma-factor family.</text>
</comment>
<dbReference type="NCBIfam" id="TIGR01925">
    <property type="entry name" value="spIIAB"/>
    <property type="match status" value="1"/>
</dbReference>
<keyword evidence="3 7" id="KW-0547">Nucleotide-binding</keyword>
<dbReference type="EMBL" id="JBEPLW010000023">
    <property type="protein sequence ID" value="MET3576458.1"/>
    <property type="molecule type" value="Genomic_DNA"/>
</dbReference>
<reference evidence="9 10" key="1">
    <citation type="submission" date="2024-06" db="EMBL/GenBank/DDBJ databases">
        <title>Genomic Encyclopedia of Type Strains, Phase IV (KMG-IV): sequencing the most valuable type-strain genomes for metagenomic binning, comparative biology and taxonomic classification.</title>
        <authorList>
            <person name="Goeker M."/>
        </authorList>
    </citation>
    <scope>NUCLEOTIDE SEQUENCE [LARGE SCALE GENOMIC DNA]</scope>
    <source>
        <strain evidence="9 10">DSM 26128</strain>
    </source>
</reference>
<dbReference type="Pfam" id="PF13581">
    <property type="entry name" value="HATPase_c_2"/>
    <property type="match status" value="1"/>
</dbReference>
<evidence type="ECO:0000256" key="5">
    <source>
        <dbReference type="ARBA" id="ARBA00022840"/>
    </source>
</evidence>
<dbReference type="RefSeq" id="WP_354198524.1">
    <property type="nucleotide sequence ID" value="NZ_JBEPLW010000023.1"/>
</dbReference>
<evidence type="ECO:0000256" key="7">
    <source>
        <dbReference type="HAMAP-Rule" id="MF_00637"/>
    </source>
</evidence>
<name>A0ABV2GDW8_9BACL</name>
<comment type="catalytic activity">
    <reaction evidence="7">
        <text>L-seryl-[protein] + ATP = O-phospho-L-seryl-[protein] + ADP + H(+)</text>
        <dbReference type="Rhea" id="RHEA:17989"/>
        <dbReference type="Rhea" id="RHEA-COMP:9863"/>
        <dbReference type="Rhea" id="RHEA-COMP:11604"/>
        <dbReference type="ChEBI" id="CHEBI:15378"/>
        <dbReference type="ChEBI" id="CHEBI:29999"/>
        <dbReference type="ChEBI" id="CHEBI:30616"/>
        <dbReference type="ChEBI" id="CHEBI:83421"/>
        <dbReference type="ChEBI" id="CHEBI:456216"/>
        <dbReference type="EC" id="2.7.11.1"/>
    </reaction>
</comment>
<dbReference type="PANTHER" id="PTHR35526:SF3">
    <property type="entry name" value="ANTI-SIGMA-F FACTOR RSBW"/>
    <property type="match status" value="1"/>
</dbReference>
<dbReference type="HAMAP" id="MF_00637">
    <property type="entry name" value="Anti_sigma_F"/>
    <property type="match status" value="1"/>
</dbReference>
<dbReference type="Proteomes" id="UP001549099">
    <property type="component" value="Unassembled WGS sequence"/>
</dbReference>
<dbReference type="SMART" id="SM00387">
    <property type="entry name" value="HATPase_c"/>
    <property type="match status" value="1"/>
</dbReference>
<keyword evidence="2 7" id="KW-0808">Transferase</keyword>
<evidence type="ECO:0000256" key="2">
    <source>
        <dbReference type="ARBA" id="ARBA00022679"/>
    </source>
</evidence>
<evidence type="ECO:0000313" key="10">
    <source>
        <dbReference type="Proteomes" id="UP001549099"/>
    </source>
</evidence>
<keyword evidence="10" id="KW-1185">Reference proteome</keyword>
<evidence type="ECO:0000256" key="3">
    <source>
        <dbReference type="ARBA" id="ARBA00022741"/>
    </source>
</evidence>
<evidence type="ECO:0000256" key="4">
    <source>
        <dbReference type="ARBA" id="ARBA00022777"/>
    </source>
</evidence>
<dbReference type="InterPro" id="IPR003594">
    <property type="entry name" value="HATPase_dom"/>
</dbReference>
<comment type="caution">
    <text evidence="9">The sequence shown here is derived from an EMBL/GenBank/DDBJ whole genome shotgun (WGS) entry which is preliminary data.</text>
</comment>
<gene>
    <name evidence="7" type="primary">spoIIAB</name>
    <name evidence="9" type="ORF">ABID49_002376</name>
</gene>
<dbReference type="GO" id="GO:0004674">
    <property type="term" value="F:protein serine/threonine kinase activity"/>
    <property type="evidence" value="ECO:0007669"/>
    <property type="project" value="UniProtKB-EC"/>
</dbReference>
<dbReference type="InterPro" id="IPR010194">
    <property type="entry name" value="Anti-sigma_F"/>
</dbReference>
<protein>
    <recommendedName>
        <fullName evidence="7">Anti-sigma F factor</fullName>
        <ecNumber evidence="7">2.7.11.1</ecNumber>
    </recommendedName>
    <alternativeName>
        <fullName evidence="7">Stage II sporulation protein AB</fullName>
    </alternativeName>
</protein>
<dbReference type="Gene3D" id="3.30.565.10">
    <property type="entry name" value="Histidine kinase-like ATPase, C-terminal domain"/>
    <property type="match status" value="1"/>
</dbReference>
<keyword evidence="1 7" id="KW-0723">Serine/threonine-protein kinase</keyword>
<dbReference type="InterPro" id="IPR050267">
    <property type="entry name" value="Anti-sigma-factor_SerPK"/>
</dbReference>
<evidence type="ECO:0000313" key="9">
    <source>
        <dbReference type="EMBL" id="MET3576458.1"/>
    </source>
</evidence>
<comment type="catalytic activity">
    <reaction evidence="7">
        <text>L-threonyl-[protein] + ATP = O-phospho-L-threonyl-[protein] + ADP + H(+)</text>
        <dbReference type="Rhea" id="RHEA:46608"/>
        <dbReference type="Rhea" id="RHEA-COMP:11060"/>
        <dbReference type="Rhea" id="RHEA-COMP:11605"/>
        <dbReference type="ChEBI" id="CHEBI:15378"/>
        <dbReference type="ChEBI" id="CHEBI:30013"/>
        <dbReference type="ChEBI" id="CHEBI:30616"/>
        <dbReference type="ChEBI" id="CHEBI:61977"/>
        <dbReference type="ChEBI" id="CHEBI:456216"/>
        <dbReference type="EC" id="2.7.11.1"/>
    </reaction>
</comment>
<evidence type="ECO:0000259" key="8">
    <source>
        <dbReference type="SMART" id="SM00387"/>
    </source>
</evidence>
<sequence length="149" mass="16151">MENEMTLQFSAISENEALARMTLTFFIAALDPTLEEISEYKTIISEAATNAIIHGYAEDPAGVVEIRAKLDGREVTVSITDHGGGIADVNEAMQPMFTTKPEAERSGMGFTIMESFADHLEVQSRPGSGTTVTFKKTFSPVPEVCRTTG</sequence>
<feature type="domain" description="Histidine kinase/HSP90-like ATPase" evidence="8">
    <location>
        <begin position="35"/>
        <end position="140"/>
    </location>
</feature>
<evidence type="ECO:0000256" key="6">
    <source>
        <dbReference type="ARBA" id="ARBA00022969"/>
    </source>
</evidence>
<keyword evidence="5 7" id="KW-0067">ATP-binding</keyword>
<accession>A0ABV2GDW8</accession>
<keyword evidence="4 7" id="KW-0418">Kinase</keyword>
<dbReference type="PANTHER" id="PTHR35526">
    <property type="entry name" value="ANTI-SIGMA-F FACTOR RSBW-RELATED"/>
    <property type="match status" value="1"/>
</dbReference>
<organism evidence="9 10">
    <name type="scientific">Bhargavaea ullalensis</name>
    <dbReference type="NCBI Taxonomy" id="1265685"/>
    <lineage>
        <taxon>Bacteria</taxon>
        <taxon>Bacillati</taxon>
        <taxon>Bacillota</taxon>
        <taxon>Bacilli</taxon>
        <taxon>Bacillales</taxon>
        <taxon>Caryophanaceae</taxon>
        <taxon>Bhargavaea</taxon>
    </lineage>
</organism>
<proteinExistence type="inferred from homology"/>
<dbReference type="EC" id="2.7.11.1" evidence="7"/>